<dbReference type="PROSITE" id="PS51192">
    <property type="entry name" value="HELICASE_ATP_BIND_1"/>
    <property type="match status" value="1"/>
</dbReference>
<dbReference type="CDD" id="cd18791">
    <property type="entry name" value="SF2_C_RHA"/>
    <property type="match status" value="1"/>
</dbReference>
<dbReference type="SMART" id="SM00490">
    <property type="entry name" value="HELICc"/>
    <property type="match status" value="1"/>
</dbReference>
<proteinExistence type="inferred from homology"/>
<dbReference type="SMART" id="SM00847">
    <property type="entry name" value="HA2"/>
    <property type="match status" value="1"/>
</dbReference>
<dbReference type="InterPro" id="IPR011545">
    <property type="entry name" value="DEAD/DEAH_box_helicase_dom"/>
</dbReference>
<dbReference type="PROSITE" id="PS00690">
    <property type="entry name" value="DEAH_ATP_HELICASE"/>
    <property type="match status" value="1"/>
</dbReference>
<evidence type="ECO:0000256" key="2">
    <source>
        <dbReference type="ARBA" id="ARBA00022741"/>
    </source>
</evidence>
<dbReference type="FunFam" id="3.40.50.300:FF:000526">
    <property type="entry name" value="DExH-box ATP-dependent RNA helicase DExH3"/>
    <property type="match status" value="1"/>
</dbReference>
<keyword evidence="2" id="KW-0547">Nucleotide-binding</keyword>
<dbReference type="PANTHER" id="PTHR18934">
    <property type="entry name" value="ATP-DEPENDENT RNA HELICASE"/>
    <property type="match status" value="1"/>
</dbReference>
<dbReference type="SMART" id="SM00487">
    <property type="entry name" value="DEXDc"/>
    <property type="match status" value="1"/>
</dbReference>
<evidence type="ECO:0000256" key="8">
    <source>
        <dbReference type="SAM" id="MobiDB-lite"/>
    </source>
</evidence>
<keyword evidence="12" id="KW-1185">Reference proteome</keyword>
<dbReference type="GO" id="GO:0003724">
    <property type="term" value="F:RNA helicase activity"/>
    <property type="evidence" value="ECO:0007669"/>
    <property type="project" value="UniProtKB-EC"/>
</dbReference>
<dbReference type="GO" id="GO:0005737">
    <property type="term" value="C:cytoplasm"/>
    <property type="evidence" value="ECO:0007669"/>
    <property type="project" value="TreeGrafter"/>
</dbReference>
<sequence length="1155" mass="128662">MQCQTLSSDPERETRIRSVLERSGRRPPSPPPATARPAEPAPSAVTVSTPSSAPSAKEENAAGTLPTFLDVYGEDYEADPRLTEIPDDDDKTESEAKMGSMTDLSSAGNTLSADKEAATAATVKQEEQMDTDDIKIKQEMAEDATKGEGIGNGLKKSESFTGSVKCESLTADGSREREAADDLPAPEVDDVVSKLDPSLADKYRHLADSRFKQEFLANLIGNQDRDWDNLSYDPQRDGLQRVSAIDAELLEQSGRPGPLDEFRHSLPAHQQRAQILELVRHHQVVVISGETGCGKTTQVVQYLLEEAAAAGRGSLCHVVCTQPRRISAVTVAERVARERGVTVSSTGGGQVGYAIRLDHRQPRPQGSILFCTTGVLLQRMQTEPTLARVSHLVIDEVHERDTLSDFLVTIVKGILPTRPDLKLILMSATINSAEFSAYFNNCPMAHIPGRAFPVEAFYLEDVLQMTGFQFFPGGGSQGGGRPRWSQRQENAERTAEFRQLIDPYVSQLASAPPAVRPYSDQVLRSLSVPESEQFEPDLFVATVRHVCLREQPQEGAVLVFLSGWDEIGKVHKAIKEDTVLGDGSRYLILPLHSMMPTIEQREVFERPPPGQRKIIIATNIAETSITIDDVVFVVDGGKVKMKNVDKNRNVGCMTLKPEWVSKANSRQRRGRAGRVQPGKCYHLYSRAREAALADYPVPEILRTRLEELCLQIKILRLGAVAPFLQRAMDQPTAVAVKLSLDMLRQLRALDPDEHLTPLGFHLARLPMDPQTGKMLIMAALFSCVDPVLTVASCLSFKEPFVIPLGSERQADAARERLSEGLYSDHMTMVNAFNQWTNARDRRAFARQNFLSGSTLEMIRGMRQQFLEQLNKLRFVAGTDARHPSLNVNSDNLAVVRAVISSGLYPNVIYARPSKHRTIFYSPEGRVSLHPKSVLSRAPSLPGHWLVYKLKIKSSSVTVHDCSLVSPYQLLLFGERLDLLEPEQDNQQPLIAADPFVRFKCPGRLPSSCRACDWSWKRVMTGDHNIRIPFQSLRSELDAIIGHRLSDPGQTDWQRPSHERDVLRLIAELVTSDDIPPAKGSPWCEAFRRRQHGSHDSDGEGKSWRDESGAAERREDRRSGEERAWRNADRPPARDARSWRDDRGSWRDGARGGDWR</sequence>
<keyword evidence="5" id="KW-0067">ATP-binding</keyword>
<keyword evidence="3" id="KW-0378">Hydrolase</keyword>
<feature type="domain" description="Helicase ATP-binding" evidence="9">
    <location>
        <begin position="276"/>
        <end position="448"/>
    </location>
</feature>
<feature type="compositionally biased region" description="Basic and acidic residues" evidence="8">
    <location>
        <begin position="1092"/>
        <end position="1155"/>
    </location>
</feature>
<dbReference type="InterPro" id="IPR002464">
    <property type="entry name" value="DNA/RNA_helicase_DEAH_CS"/>
</dbReference>
<evidence type="ECO:0000256" key="3">
    <source>
        <dbReference type="ARBA" id="ARBA00022801"/>
    </source>
</evidence>
<dbReference type="GO" id="GO:0005524">
    <property type="term" value="F:ATP binding"/>
    <property type="evidence" value="ECO:0007669"/>
    <property type="project" value="UniProtKB-KW"/>
</dbReference>
<dbReference type="GO" id="GO:0002151">
    <property type="term" value="F:G-quadruplex RNA binding"/>
    <property type="evidence" value="ECO:0007669"/>
    <property type="project" value="TreeGrafter"/>
</dbReference>
<feature type="compositionally biased region" description="Basic and acidic residues" evidence="8">
    <location>
        <begin position="9"/>
        <end position="24"/>
    </location>
</feature>
<dbReference type="InterPro" id="IPR011709">
    <property type="entry name" value="DEAD-box_helicase_OB_fold"/>
</dbReference>
<evidence type="ECO:0000256" key="6">
    <source>
        <dbReference type="ARBA" id="ARBA00022884"/>
    </source>
</evidence>
<feature type="domain" description="Helicase C-terminal" evidence="10">
    <location>
        <begin position="542"/>
        <end position="716"/>
    </location>
</feature>
<feature type="region of interest" description="Disordered" evidence="8">
    <location>
        <begin position="1"/>
        <end position="182"/>
    </location>
</feature>
<keyword evidence="4 11" id="KW-0347">Helicase</keyword>
<gene>
    <name evidence="11" type="primary">DHX36_1</name>
    <name evidence="11" type="ORF">FJT64_006494</name>
</gene>
<dbReference type="GO" id="GO:0003678">
    <property type="term" value="F:DNA helicase activity"/>
    <property type="evidence" value="ECO:0007669"/>
    <property type="project" value="TreeGrafter"/>
</dbReference>
<feature type="region of interest" description="Disordered" evidence="8">
    <location>
        <begin position="1089"/>
        <end position="1155"/>
    </location>
</feature>
<protein>
    <recommendedName>
        <fullName evidence="1">RNA helicase</fullName>
        <ecNumber evidence="1">3.6.4.13</ecNumber>
    </recommendedName>
</protein>
<evidence type="ECO:0000256" key="1">
    <source>
        <dbReference type="ARBA" id="ARBA00012552"/>
    </source>
</evidence>
<dbReference type="SUPFAM" id="SSF52540">
    <property type="entry name" value="P-loop containing nucleoside triphosphate hydrolases"/>
    <property type="match status" value="1"/>
</dbReference>
<organism evidence="11 12">
    <name type="scientific">Amphibalanus amphitrite</name>
    <name type="common">Striped barnacle</name>
    <name type="synonym">Balanus amphitrite</name>
    <dbReference type="NCBI Taxonomy" id="1232801"/>
    <lineage>
        <taxon>Eukaryota</taxon>
        <taxon>Metazoa</taxon>
        <taxon>Ecdysozoa</taxon>
        <taxon>Arthropoda</taxon>
        <taxon>Crustacea</taxon>
        <taxon>Multicrustacea</taxon>
        <taxon>Cirripedia</taxon>
        <taxon>Thoracica</taxon>
        <taxon>Thoracicalcarea</taxon>
        <taxon>Balanomorpha</taxon>
        <taxon>Balanoidea</taxon>
        <taxon>Balanidae</taxon>
        <taxon>Amphibalaninae</taxon>
        <taxon>Amphibalanus</taxon>
    </lineage>
</organism>
<dbReference type="PANTHER" id="PTHR18934:SF237">
    <property type="entry name" value="ATP-DEPENDENT DNA_RNA HELICASE DHX36"/>
    <property type="match status" value="1"/>
</dbReference>
<evidence type="ECO:0000259" key="10">
    <source>
        <dbReference type="PROSITE" id="PS51194"/>
    </source>
</evidence>
<dbReference type="EMBL" id="VIIS01001585">
    <property type="protein sequence ID" value="KAF0296030.1"/>
    <property type="molecule type" value="Genomic_DNA"/>
</dbReference>
<dbReference type="Gene3D" id="1.20.120.1080">
    <property type="match status" value="1"/>
</dbReference>
<comment type="caution">
    <text evidence="11">The sequence shown here is derived from an EMBL/GenBank/DDBJ whole genome shotgun (WGS) entry which is preliminary data.</text>
</comment>
<dbReference type="InterPro" id="IPR001650">
    <property type="entry name" value="Helicase_C-like"/>
</dbReference>
<dbReference type="Pfam" id="PF21010">
    <property type="entry name" value="HA2_C"/>
    <property type="match status" value="1"/>
</dbReference>
<dbReference type="InterPro" id="IPR027417">
    <property type="entry name" value="P-loop_NTPase"/>
</dbReference>
<dbReference type="OrthoDB" id="5600252at2759"/>
<dbReference type="Pfam" id="PF07717">
    <property type="entry name" value="OB_NTP_bind"/>
    <property type="match status" value="1"/>
</dbReference>
<evidence type="ECO:0000256" key="7">
    <source>
        <dbReference type="ARBA" id="ARBA00060772"/>
    </source>
</evidence>
<keyword evidence="6" id="KW-0694">RNA-binding</keyword>
<dbReference type="InterPro" id="IPR048333">
    <property type="entry name" value="HA2_WH"/>
</dbReference>
<comment type="similarity">
    <text evidence="7">Belongs to the DExH box helicase family.</text>
</comment>
<dbReference type="Gene3D" id="3.40.50.300">
    <property type="entry name" value="P-loop containing nucleotide triphosphate hydrolases"/>
    <property type="match status" value="2"/>
</dbReference>
<evidence type="ECO:0000256" key="5">
    <source>
        <dbReference type="ARBA" id="ARBA00022840"/>
    </source>
</evidence>
<dbReference type="InterPro" id="IPR007502">
    <property type="entry name" value="Helicase-assoc_dom"/>
</dbReference>
<dbReference type="GO" id="GO:0016787">
    <property type="term" value="F:hydrolase activity"/>
    <property type="evidence" value="ECO:0007669"/>
    <property type="project" value="UniProtKB-KW"/>
</dbReference>
<dbReference type="InterPro" id="IPR014001">
    <property type="entry name" value="Helicase_ATP-bd"/>
</dbReference>
<dbReference type="AlphaFoldDB" id="A0A6A4VX72"/>
<dbReference type="Pfam" id="PF04408">
    <property type="entry name" value="WHD_HA2"/>
    <property type="match status" value="1"/>
</dbReference>
<dbReference type="Pfam" id="PF00271">
    <property type="entry name" value="Helicase_C"/>
    <property type="match status" value="1"/>
</dbReference>
<dbReference type="EC" id="3.6.4.13" evidence="1"/>
<reference evidence="11 12" key="1">
    <citation type="submission" date="2019-07" db="EMBL/GenBank/DDBJ databases">
        <title>Draft genome assembly of a fouling barnacle, Amphibalanus amphitrite (Darwin, 1854): The first reference genome for Thecostraca.</title>
        <authorList>
            <person name="Kim W."/>
        </authorList>
    </citation>
    <scope>NUCLEOTIDE SEQUENCE [LARGE SCALE GENOMIC DNA]</scope>
    <source>
        <strain evidence="11">SNU_AA5</strain>
        <tissue evidence="11">Soma without cirri and trophi</tissue>
    </source>
</reference>
<evidence type="ECO:0000313" key="11">
    <source>
        <dbReference type="EMBL" id="KAF0296030.1"/>
    </source>
</evidence>
<dbReference type="Pfam" id="PF00270">
    <property type="entry name" value="DEAD"/>
    <property type="match status" value="1"/>
</dbReference>
<evidence type="ECO:0000313" key="12">
    <source>
        <dbReference type="Proteomes" id="UP000440578"/>
    </source>
</evidence>
<feature type="compositionally biased region" description="Polar residues" evidence="8">
    <location>
        <begin position="45"/>
        <end position="54"/>
    </location>
</feature>
<dbReference type="FunFam" id="1.20.120.1080:FF:000002">
    <property type="entry name" value="Putative ATP-dependent RNA helicase DHX36"/>
    <property type="match status" value="1"/>
</dbReference>
<name>A0A6A4VX72_AMPAM</name>
<dbReference type="GO" id="GO:0051880">
    <property type="term" value="F:G-quadruplex DNA binding"/>
    <property type="evidence" value="ECO:0007669"/>
    <property type="project" value="TreeGrafter"/>
</dbReference>
<accession>A0A6A4VX72</accession>
<dbReference type="Proteomes" id="UP000440578">
    <property type="component" value="Unassembled WGS sequence"/>
</dbReference>
<feature type="compositionally biased region" description="Low complexity" evidence="8">
    <location>
        <begin position="35"/>
        <end position="44"/>
    </location>
</feature>
<evidence type="ECO:0000256" key="4">
    <source>
        <dbReference type="ARBA" id="ARBA00022806"/>
    </source>
</evidence>
<feature type="compositionally biased region" description="Polar residues" evidence="8">
    <location>
        <begin position="102"/>
        <end position="112"/>
    </location>
</feature>
<evidence type="ECO:0000259" key="9">
    <source>
        <dbReference type="PROSITE" id="PS51192"/>
    </source>
</evidence>
<dbReference type="PROSITE" id="PS51194">
    <property type="entry name" value="HELICASE_CTER"/>
    <property type="match status" value="1"/>
</dbReference>
<dbReference type="GO" id="GO:0005634">
    <property type="term" value="C:nucleus"/>
    <property type="evidence" value="ECO:0007669"/>
    <property type="project" value="TreeGrafter"/>
</dbReference>
<feature type="compositionally biased region" description="Basic and acidic residues" evidence="8">
    <location>
        <begin position="124"/>
        <end position="146"/>
    </location>
</feature>